<dbReference type="PANTHER" id="PTHR30146">
    <property type="entry name" value="LACI-RELATED TRANSCRIPTIONAL REPRESSOR"/>
    <property type="match status" value="1"/>
</dbReference>
<dbReference type="InterPro" id="IPR028082">
    <property type="entry name" value="Peripla_BP_I"/>
</dbReference>
<dbReference type="SUPFAM" id="SSF53822">
    <property type="entry name" value="Periplasmic binding protein-like I"/>
    <property type="match status" value="1"/>
</dbReference>
<dbReference type="Gene3D" id="1.10.260.40">
    <property type="entry name" value="lambda repressor-like DNA-binding domains"/>
    <property type="match status" value="1"/>
</dbReference>
<name>A0A261R8Y0_9BORD</name>
<feature type="region of interest" description="Disordered" evidence="5">
    <location>
        <begin position="339"/>
        <end position="363"/>
    </location>
</feature>
<dbReference type="PROSITE" id="PS50932">
    <property type="entry name" value="HTH_LACI_2"/>
    <property type="match status" value="1"/>
</dbReference>
<dbReference type="GO" id="GO:0003700">
    <property type="term" value="F:DNA-binding transcription factor activity"/>
    <property type="evidence" value="ECO:0007669"/>
    <property type="project" value="TreeGrafter"/>
</dbReference>
<keyword evidence="3" id="KW-0238">DNA-binding</keyword>
<sequence>MKAKVNAHDVARLAQVSQSAVSRAFTEGASVAPDTRERIHAAARKLGYRPNAIARSLITRRSRIIGLVMSYLENQFYPLVIERLCQALKQDGYHVLLFISETEDADNVLSEILQYQVDGIVMASTSLSSELANDCNTAGIPVVLFNRVAKMDPLGEYSTSSVTSQNHEGGRLVGELLARTGHRRIACLAGSPNASTSRDREAGLCEGLAAAGLQLYARAVGNYDFAQARQAVLDLFSDPARRPDALFAANDHMAIAALETLRSELGLQVPRDVSVVGFDNVTQAGWPSFNLTTVQQNVDEMVEATRTILFDQIGGHVWARRVAVPCVLVERGTVRVREAGGENTDQDGPAAARSASKNRRKTL</sequence>
<dbReference type="EMBL" id="NEVJ01000003">
    <property type="protein sequence ID" value="OZI21411.1"/>
    <property type="molecule type" value="Genomic_DNA"/>
</dbReference>
<comment type="caution">
    <text evidence="7">The sequence shown here is derived from an EMBL/GenBank/DDBJ whole genome shotgun (WGS) entry which is preliminary data.</text>
</comment>
<keyword evidence="4" id="KW-0804">Transcription</keyword>
<dbReference type="InterPro" id="IPR010982">
    <property type="entry name" value="Lambda_DNA-bd_dom_sf"/>
</dbReference>
<evidence type="ECO:0000313" key="7">
    <source>
        <dbReference type="EMBL" id="OZI21411.1"/>
    </source>
</evidence>
<evidence type="ECO:0000256" key="1">
    <source>
        <dbReference type="ARBA" id="ARBA00022491"/>
    </source>
</evidence>
<evidence type="ECO:0000256" key="3">
    <source>
        <dbReference type="ARBA" id="ARBA00023125"/>
    </source>
</evidence>
<dbReference type="Pfam" id="PF00356">
    <property type="entry name" value="LacI"/>
    <property type="match status" value="1"/>
</dbReference>
<feature type="domain" description="HTH lacI-type" evidence="6">
    <location>
        <begin position="5"/>
        <end position="59"/>
    </location>
</feature>
<keyword evidence="2" id="KW-0805">Transcription regulation</keyword>
<dbReference type="Pfam" id="PF13377">
    <property type="entry name" value="Peripla_BP_3"/>
    <property type="match status" value="1"/>
</dbReference>
<dbReference type="Proteomes" id="UP000216857">
    <property type="component" value="Unassembled WGS sequence"/>
</dbReference>
<evidence type="ECO:0000256" key="4">
    <source>
        <dbReference type="ARBA" id="ARBA00023163"/>
    </source>
</evidence>
<dbReference type="InterPro" id="IPR000843">
    <property type="entry name" value="HTH_LacI"/>
</dbReference>
<dbReference type="PANTHER" id="PTHR30146:SF95">
    <property type="entry name" value="RIBOSE OPERON REPRESSOR"/>
    <property type="match status" value="1"/>
</dbReference>
<dbReference type="Gene3D" id="3.40.50.2300">
    <property type="match status" value="2"/>
</dbReference>
<dbReference type="AlphaFoldDB" id="A0A261R8Y0"/>
<evidence type="ECO:0000256" key="5">
    <source>
        <dbReference type="SAM" id="MobiDB-lite"/>
    </source>
</evidence>
<dbReference type="SMART" id="SM00354">
    <property type="entry name" value="HTH_LACI"/>
    <property type="match status" value="1"/>
</dbReference>
<dbReference type="InterPro" id="IPR046335">
    <property type="entry name" value="LacI/GalR-like_sensor"/>
</dbReference>
<protein>
    <submittedName>
        <fullName evidence="7">LacI family transcriptional regulator</fullName>
    </submittedName>
</protein>
<keyword evidence="1" id="KW-0678">Repressor</keyword>
<dbReference type="OrthoDB" id="269117at2"/>
<accession>A0A261R8Y0</accession>
<gene>
    <name evidence="7" type="ORF">CAL26_17275</name>
</gene>
<dbReference type="CDD" id="cd06278">
    <property type="entry name" value="PBP1_LacI-like"/>
    <property type="match status" value="1"/>
</dbReference>
<evidence type="ECO:0000259" key="6">
    <source>
        <dbReference type="PROSITE" id="PS50932"/>
    </source>
</evidence>
<dbReference type="SUPFAM" id="SSF47413">
    <property type="entry name" value="lambda repressor-like DNA-binding domains"/>
    <property type="match status" value="1"/>
</dbReference>
<evidence type="ECO:0000256" key="2">
    <source>
        <dbReference type="ARBA" id="ARBA00023015"/>
    </source>
</evidence>
<dbReference type="CDD" id="cd01392">
    <property type="entry name" value="HTH_LacI"/>
    <property type="match status" value="1"/>
</dbReference>
<dbReference type="RefSeq" id="WP_094849935.1">
    <property type="nucleotide sequence ID" value="NZ_NEVJ01000003.1"/>
</dbReference>
<evidence type="ECO:0000313" key="8">
    <source>
        <dbReference type="Proteomes" id="UP000216857"/>
    </source>
</evidence>
<organism evidence="7 8">
    <name type="scientific">Bordetella genomosp. 9</name>
    <dbReference type="NCBI Taxonomy" id="1416803"/>
    <lineage>
        <taxon>Bacteria</taxon>
        <taxon>Pseudomonadati</taxon>
        <taxon>Pseudomonadota</taxon>
        <taxon>Betaproteobacteria</taxon>
        <taxon>Burkholderiales</taxon>
        <taxon>Alcaligenaceae</taxon>
        <taxon>Bordetella</taxon>
    </lineage>
</organism>
<proteinExistence type="predicted"/>
<keyword evidence="8" id="KW-1185">Reference proteome</keyword>
<reference evidence="7" key="1">
    <citation type="submission" date="2017-05" db="EMBL/GenBank/DDBJ databases">
        <title>Complete and WGS of Bordetella genogroups.</title>
        <authorList>
            <person name="Spilker T."/>
            <person name="Lipuma J."/>
        </authorList>
    </citation>
    <scope>NUCLEOTIDE SEQUENCE</scope>
    <source>
        <strain evidence="7">AU21707</strain>
    </source>
</reference>
<dbReference type="GO" id="GO:0000976">
    <property type="term" value="F:transcription cis-regulatory region binding"/>
    <property type="evidence" value="ECO:0007669"/>
    <property type="project" value="TreeGrafter"/>
</dbReference>